<name>A0AA39NV13_9AGAR</name>
<proteinExistence type="predicted"/>
<keyword evidence="2" id="KW-1185">Reference proteome</keyword>
<dbReference type="Proteomes" id="UP001175227">
    <property type="component" value="Unassembled WGS sequence"/>
</dbReference>
<organism evidence="1 2">
    <name type="scientific">Armillaria novae-zelandiae</name>
    <dbReference type="NCBI Taxonomy" id="153914"/>
    <lineage>
        <taxon>Eukaryota</taxon>
        <taxon>Fungi</taxon>
        <taxon>Dikarya</taxon>
        <taxon>Basidiomycota</taxon>
        <taxon>Agaricomycotina</taxon>
        <taxon>Agaricomycetes</taxon>
        <taxon>Agaricomycetidae</taxon>
        <taxon>Agaricales</taxon>
        <taxon>Marasmiineae</taxon>
        <taxon>Physalacriaceae</taxon>
        <taxon>Armillaria</taxon>
    </lineage>
</organism>
<evidence type="ECO:0000313" key="2">
    <source>
        <dbReference type="Proteomes" id="UP001175227"/>
    </source>
</evidence>
<dbReference type="AlphaFoldDB" id="A0AA39NV13"/>
<gene>
    <name evidence="1" type="ORF">IW261DRAFT_1508491</name>
</gene>
<reference evidence="1" key="1">
    <citation type="submission" date="2023-06" db="EMBL/GenBank/DDBJ databases">
        <authorList>
            <consortium name="Lawrence Berkeley National Laboratory"/>
            <person name="Ahrendt S."/>
            <person name="Sahu N."/>
            <person name="Indic B."/>
            <person name="Wong-Bajracharya J."/>
            <person name="Merenyi Z."/>
            <person name="Ke H.-M."/>
            <person name="Monk M."/>
            <person name="Kocsube S."/>
            <person name="Drula E."/>
            <person name="Lipzen A."/>
            <person name="Balint B."/>
            <person name="Henrissat B."/>
            <person name="Andreopoulos B."/>
            <person name="Martin F.M."/>
            <person name="Harder C.B."/>
            <person name="Rigling D."/>
            <person name="Ford K.L."/>
            <person name="Foster G.D."/>
            <person name="Pangilinan J."/>
            <person name="Papanicolaou A."/>
            <person name="Barry K."/>
            <person name="LaButti K."/>
            <person name="Viragh M."/>
            <person name="Koriabine M."/>
            <person name="Yan M."/>
            <person name="Riley R."/>
            <person name="Champramary S."/>
            <person name="Plett K.L."/>
            <person name="Tsai I.J."/>
            <person name="Slot J."/>
            <person name="Sipos G."/>
            <person name="Plett J."/>
            <person name="Nagy L.G."/>
            <person name="Grigoriev I.V."/>
        </authorList>
    </citation>
    <scope>NUCLEOTIDE SEQUENCE</scope>
    <source>
        <strain evidence="1">ICMP 16352</strain>
    </source>
</reference>
<protein>
    <submittedName>
        <fullName evidence="1">Uncharacterized protein</fullName>
    </submittedName>
</protein>
<dbReference type="EMBL" id="JAUEPR010000041">
    <property type="protein sequence ID" value="KAK0472396.1"/>
    <property type="molecule type" value="Genomic_DNA"/>
</dbReference>
<comment type="caution">
    <text evidence="1">The sequence shown here is derived from an EMBL/GenBank/DDBJ whole genome shotgun (WGS) entry which is preliminary data.</text>
</comment>
<evidence type="ECO:0000313" key="1">
    <source>
        <dbReference type="EMBL" id="KAK0472396.1"/>
    </source>
</evidence>
<accession>A0AA39NV13</accession>
<sequence length="81" mass="8957">MLSPRSSHLSGFAPLIFLYCLPVGKVTCVMHRPHVLQPKCSISVLSGLGLSLYDVLLNLDFRGNGNTQNSERGRERCLQSQ</sequence>